<keyword evidence="2" id="KW-0812">Transmembrane</keyword>
<comment type="caution">
    <text evidence="3">The sequence shown here is derived from an EMBL/GenBank/DDBJ whole genome shotgun (WGS) entry which is preliminary data.</text>
</comment>
<evidence type="ECO:0000313" key="3">
    <source>
        <dbReference type="EMBL" id="TWU49002.1"/>
    </source>
</evidence>
<accession>A0A5C6EIV9</accession>
<evidence type="ECO:0000313" key="4">
    <source>
        <dbReference type="Proteomes" id="UP000318288"/>
    </source>
</evidence>
<dbReference type="EMBL" id="SJPW01000006">
    <property type="protein sequence ID" value="TWU49002.1"/>
    <property type="molecule type" value="Genomic_DNA"/>
</dbReference>
<feature type="region of interest" description="Disordered" evidence="1">
    <location>
        <begin position="90"/>
        <end position="116"/>
    </location>
</feature>
<proteinExistence type="predicted"/>
<dbReference type="Proteomes" id="UP000318288">
    <property type="component" value="Unassembled WGS sequence"/>
</dbReference>
<protein>
    <submittedName>
        <fullName evidence="3">Uncharacterized protein</fullName>
    </submittedName>
</protein>
<evidence type="ECO:0000256" key="2">
    <source>
        <dbReference type="SAM" id="Phobius"/>
    </source>
</evidence>
<dbReference type="AlphaFoldDB" id="A0A5C6EIV9"/>
<reference evidence="3 4" key="1">
    <citation type="submission" date="2019-02" db="EMBL/GenBank/DDBJ databases">
        <title>Deep-cultivation of Planctomycetes and their phenomic and genomic characterization uncovers novel biology.</title>
        <authorList>
            <person name="Wiegand S."/>
            <person name="Jogler M."/>
            <person name="Boedeker C."/>
            <person name="Pinto D."/>
            <person name="Vollmers J."/>
            <person name="Rivas-Marin E."/>
            <person name="Kohn T."/>
            <person name="Peeters S.H."/>
            <person name="Heuer A."/>
            <person name="Rast P."/>
            <person name="Oberbeckmann S."/>
            <person name="Bunk B."/>
            <person name="Jeske O."/>
            <person name="Meyerdierks A."/>
            <person name="Storesund J.E."/>
            <person name="Kallscheuer N."/>
            <person name="Luecker S."/>
            <person name="Lage O.M."/>
            <person name="Pohl T."/>
            <person name="Merkel B.J."/>
            <person name="Hornburger P."/>
            <person name="Mueller R.-W."/>
            <person name="Bruemmer F."/>
            <person name="Labrenz M."/>
            <person name="Spormann A.M."/>
            <person name="Op Den Camp H."/>
            <person name="Overmann J."/>
            <person name="Amann R."/>
            <person name="Jetten M.S.M."/>
            <person name="Mascher T."/>
            <person name="Medema M.H."/>
            <person name="Devos D.P."/>
            <person name="Kaster A.-K."/>
            <person name="Ovreas L."/>
            <person name="Rohde M."/>
            <person name="Galperin M.Y."/>
            <person name="Jogler C."/>
        </authorList>
    </citation>
    <scope>NUCLEOTIDE SEQUENCE [LARGE SCALE GENOMIC DNA]</scope>
    <source>
        <strain evidence="3 4">Poly51</strain>
    </source>
</reference>
<name>A0A5C6EIV9_9BACT</name>
<feature type="transmembrane region" description="Helical" evidence="2">
    <location>
        <begin position="7"/>
        <end position="27"/>
    </location>
</feature>
<sequence>MDDRTFALIFLSVSGLAFAYATLGRLFGFHKPIPWSGGGNSTLTGDLAVAGFFGCLGLSVAVSPVFVIPALVCWLVGSRSQTNANRRFANEEQQLRDSNAKNHPGVFDTEPPTNLDPSDTDLVDLYDCGSCVYLGRLNASIVSDLISATSDMPDQGPNDIFVIEETLEPPLMPEAVELKAFLREHFDTRGYAILRWFPAQKSK</sequence>
<feature type="transmembrane region" description="Helical" evidence="2">
    <location>
        <begin position="47"/>
        <end position="77"/>
    </location>
</feature>
<keyword evidence="2" id="KW-1133">Transmembrane helix</keyword>
<gene>
    <name evidence="3" type="ORF">Poly51_49060</name>
</gene>
<feature type="compositionally biased region" description="Basic and acidic residues" evidence="1">
    <location>
        <begin position="90"/>
        <end position="100"/>
    </location>
</feature>
<organism evidence="3 4">
    <name type="scientific">Rubripirellula tenax</name>
    <dbReference type="NCBI Taxonomy" id="2528015"/>
    <lineage>
        <taxon>Bacteria</taxon>
        <taxon>Pseudomonadati</taxon>
        <taxon>Planctomycetota</taxon>
        <taxon>Planctomycetia</taxon>
        <taxon>Pirellulales</taxon>
        <taxon>Pirellulaceae</taxon>
        <taxon>Rubripirellula</taxon>
    </lineage>
</organism>
<keyword evidence="4" id="KW-1185">Reference proteome</keyword>
<evidence type="ECO:0000256" key="1">
    <source>
        <dbReference type="SAM" id="MobiDB-lite"/>
    </source>
</evidence>
<keyword evidence="2" id="KW-0472">Membrane</keyword>